<keyword evidence="3" id="KW-1185">Reference proteome</keyword>
<dbReference type="InterPro" id="IPR026960">
    <property type="entry name" value="RVT-Znf"/>
</dbReference>
<organism evidence="2 3">
    <name type="scientific">Linum trigynum</name>
    <dbReference type="NCBI Taxonomy" id="586398"/>
    <lineage>
        <taxon>Eukaryota</taxon>
        <taxon>Viridiplantae</taxon>
        <taxon>Streptophyta</taxon>
        <taxon>Embryophyta</taxon>
        <taxon>Tracheophyta</taxon>
        <taxon>Spermatophyta</taxon>
        <taxon>Magnoliopsida</taxon>
        <taxon>eudicotyledons</taxon>
        <taxon>Gunneridae</taxon>
        <taxon>Pentapetalae</taxon>
        <taxon>rosids</taxon>
        <taxon>fabids</taxon>
        <taxon>Malpighiales</taxon>
        <taxon>Linaceae</taxon>
        <taxon>Linum</taxon>
    </lineage>
</organism>
<evidence type="ECO:0000313" key="3">
    <source>
        <dbReference type="Proteomes" id="UP001497516"/>
    </source>
</evidence>
<evidence type="ECO:0000259" key="1">
    <source>
        <dbReference type="Pfam" id="PF13966"/>
    </source>
</evidence>
<feature type="domain" description="Reverse transcriptase zinc-binding" evidence="1">
    <location>
        <begin position="127"/>
        <end position="194"/>
    </location>
</feature>
<protein>
    <recommendedName>
        <fullName evidence="1">Reverse transcriptase zinc-binding domain-containing protein</fullName>
    </recommendedName>
</protein>
<dbReference type="EMBL" id="OZ034818">
    <property type="protein sequence ID" value="CAL1388001.1"/>
    <property type="molecule type" value="Genomic_DNA"/>
</dbReference>
<evidence type="ECO:0000313" key="2">
    <source>
        <dbReference type="EMBL" id="CAL1388001.1"/>
    </source>
</evidence>
<proteinExistence type="predicted"/>
<sequence>MSAQEWLCGGLRWRVGNEDKVRIWGDRWVPSVQGFFVQSAPMGLPVDSKVSELIDPQTEQWDSALIESCLPTAMAQAILQIPVRGMDEADKLIWAESSNNKYEVRDGYRRWLEEFNRTHDYQPVGEARVWSSIWKMNVPPKVRHFMWRFARNSLATCDKISAKSERRGDACPFCNLREAQVHLFGECGWSGRIWRNSNLSQWFELREDEDCLIWTRNVLDKATTTEFEDWAVLLWSLWKERNAHLFNGTKAPEEEILMRAATYADEYRQYQGDETMLPA</sequence>
<reference evidence="2 3" key="1">
    <citation type="submission" date="2024-04" db="EMBL/GenBank/DDBJ databases">
        <authorList>
            <person name="Fracassetti M."/>
        </authorList>
    </citation>
    <scope>NUCLEOTIDE SEQUENCE [LARGE SCALE GENOMIC DNA]</scope>
</reference>
<name>A0AAV2EPX0_9ROSI</name>
<dbReference type="Pfam" id="PF13966">
    <property type="entry name" value="zf-RVT"/>
    <property type="match status" value="1"/>
</dbReference>
<dbReference type="AlphaFoldDB" id="A0AAV2EPX0"/>
<gene>
    <name evidence="2" type="ORF">LTRI10_LOCUS28951</name>
</gene>
<dbReference type="Proteomes" id="UP001497516">
    <property type="component" value="Chromosome 5"/>
</dbReference>
<accession>A0AAV2EPX0</accession>